<evidence type="ECO:0000313" key="4">
    <source>
        <dbReference type="Proteomes" id="UP000054477"/>
    </source>
</evidence>
<reference evidence="4" key="2">
    <citation type="submission" date="2015-01" db="EMBL/GenBank/DDBJ databases">
        <title>Evolutionary Origins and Diversification of the Mycorrhizal Mutualists.</title>
        <authorList>
            <consortium name="DOE Joint Genome Institute"/>
            <consortium name="Mycorrhizal Genomics Consortium"/>
            <person name="Kohler A."/>
            <person name="Kuo A."/>
            <person name="Nagy L.G."/>
            <person name="Floudas D."/>
            <person name="Copeland A."/>
            <person name="Barry K.W."/>
            <person name="Cichocki N."/>
            <person name="Veneault-Fourrey C."/>
            <person name="LaButti K."/>
            <person name="Lindquist E.A."/>
            <person name="Lipzen A."/>
            <person name="Lundell T."/>
            <person name="Morin E."/>
            <person name="Murat C."/>
            <person name="Riley R."/>
            <person name="Ohm R."/>
            <person name="Sun H."/>
            <person name="Tunlid A."/>
            <person name="Henrissat B."/>
            <person name="Grigoriev I.V."/>
            <person name="Hibbett D.S."/>
            <person name="Martin F."/>
        </authorList>
    </citation>
    <scope>NUCLEOTIDE SEQUENCE [LARGE SCALE GENOMIC DNA]</scope>
    <source>
        <strain evidence="4">LaAM-08-1</strain>
    </source>
</reference>
<evidence type="ECO:0000313" key="2">
    <source>
        <dbReference type="EMBL" id="KIJ90701.1"/>
    </source>
</evidence>
<keyword evidence="4" id="KW-1185">Reference proteome</keyword>
<reference evidence="2 4" key="1">
    <citation type="submission" date="2014-04" db="EMBL/GenBank/DDBJ databases">
        <authorList>
            <consortium name="DOE Joint Genome Institute"/>
            <person name="Kuo A."/>
            <person name="Kohler A."/>
            <person name="Nagy L.G."/>
            <person name="Floudas D."/>
            <person name="Copeland A."/>
            <person name="Barry K.W."/>
            <person name="Cichocki N."/>
            <person name="Veneault-Fourrey C."/>
            <person name="LaButti K."/>
            <person name="Lindquist E.A."/>
            <person name="Lipzen A."/>
            <person name="Lundell T."/>
            <person name="Morin E."/>
            <person name="Murat C."/>
            <person name="Sun H."/>
            <person name="Tunlid A."/>
            <person name="Henrissat B."/>
            <person name="Grigoriev I.V."/>
            <person name="Hibbett D.S."/>
            <person name="Martin F."/>
            <person name="Nordberg H.P."/>
            <person name="Cantor M.N."/>
            <person name="Hua S.X."/>
        </authorList>
    </citation>
    <scope>NUCLEOTIDE SEQUENCE [LARGE SCALE GENOMIC DNA]</scope>
    <source>
        <strain evidence="2 4">LaAM-08-1</strain>
    </source>
</reference>
<dbReference type="Proteomes" id="UP000054477">
    <property type="component" value="Unassembled WGS sequence"/>
</dbReference>
<gene>
    <name evidence="3" type="ORF">K443DRAFT_12988</name>
    <name evidence="2" type="ORF">K443DRAFT_15009</name>
</gene>
<feature type="compositionally biased region" description="Polar residues" evidence="1">
    <location>
        <begin position="66"/>
        <end position="76"/>
    </location>
</feature>
<protein>
    <submittedName>
        <fullName evidence="3">Unplaced genomic scaffold K443scaffold_319, whole genome shotgun sequence</fullName>
    </submittedName>
</protein>
<name>A0A0C9WZE3_9AGAR</name>
<reference evidence="2" key="3">
    <citation type="submission" date="2015-02" db="EMBL/GenBank/DDBJ databases">
        <title>Evolutionary Origins and Diversification of the Mycorrhizal Mutualists.</title>
        <authorList>
            <consortium name="DOE Joint Genome Institute"/>
            <consortium name="Mycorrhizal Genomics Consortium"/>
            <person name="Kohler A."/>
            <person name="Kuo A."/>
            <person name="Nagy L.G."/>
            <person name="Floudas D."/>
            <person name="Copeland A."/>
            <person name="Barry K.W."/>
            <person name="Cichocki N."/>
            <person name="Veneault-Fourrey C."/>
            <person name="LaButti K."/>
            <person name="Lindquist E.A."/>
            <person name="Lipzen A."/>
            <person name="Lundell T."/>
            <person name="Morin E."/>
            <person name="Murat C."/>
            <person name="Riley R."/>
            <person name="Ohm R."/>
            <person name="Sun H."/>
            <person name="Tunlid A."/>
            <person name="Henrissat B."/>
            <person name="Grigoriev I.V."/>
            <person name="Hibbett D.S."/>
            <person name="Martin F."/>
        </authorList>
    </citation>
    <scope>NUCLEOTIDE SEQUENCE</scope>
    <source>
        <strain evidence="2">LaAM-08-1</strain>
    </source>
</reference>
<accession>A0A0C9WZE3</accession>
<sequence length="76" mass="8779">MVRGLAKRNDTGIRLFVWHMPIAKQTIVAKQTIRRQRSPPPPPRNPNPPWAKPDTSRANFSDYASHCQQTTPPRHR</sequence>
<dbReference type="HOGENOM" id="CLU_2654879_0_0_1"/>
<evidence type="ECO:0000313" key="3">
    <source>
        <dbReference type="EMBL" id="KIJ93269.1"/>
    </source>
</evidence>
<dbReference type="EMBL" id="KN839127">
    <property type="protein sequence ID" value="KIJ90701.1"/>
    <property type="molecule type" value="Genomic_DNA"/>
</dbReference>
<evidence type="ECO:0000256" key="1">
    <source>
        <dbReference type="SAM" id="MobiDB-lite"/>
    </source>
</evidence>
<dbReference type="EMBL" id="KN838854">
    <property type="protein sequence ID" value="KIJ93269.1"/>
    <property type="molecule type" value="Genomic_DNA"/>
</dbReference>
<dbReference type="AlphaFoldDB" id="A0A0C9WZE3"/>
<feature type="compositionally biased region" description="Pro residues" evidence="1">
    <location>
        <begin position="38"/>
        <end position="51"/>
    </location>
</feature>
<organism evidence="2 4">
    <name type="scientific">Laccaria amethystina LaAM-08-1</name>
    <dbReference type="NCBI Taxonomy" id="1095629"/>
    <lineage>
        <taxon>Eukaryota</taxon>
        <taxon>Fungi</taxon>
        <taxon>Dikarya</taxon>
        <taxon>Basidiomycota</taxon>
        <taxon>Agaricomycotina</taxon>
        <taxon>Agaricomycetes</taxon>
        <taxon>Agaricomycetidae</taxon>
        <taxon>Agaricales</taxon>
        <taxon>Agaricineae</taxon>
        <taxon>Hydnangiaceae</taxon>
        <taxon>Laccaria</taxon>
    </lineage>
</organism>
<proteinExistence type="predicted"/>
<feature type="region of interest" description="Disordered" evidence="1">
    <location>
        <begin position="28"/>
        <end position="76"/>
    </location>
</feature>